<gene>
    <name evidence="1" type="ORF">PCOR1329_LOCUS31837</name>
</gene>
<organism evidence="1 2">
    <name type="scientific">Prorocentrum cordatum</name>
    <dbReference type="NCBI Taxonomy" id="2364126"/>
    <lineage>
        <taxon>Eukaryota</taxon>
        <taxon>Sar</taxon>
        <taxon>Alveolata</taxon>
        <taxon>Dinophyceae</taxon>
        <taxon>Prorocentrales</taxon>
        <taxon>Prorocentraceae</taxon>
        <taxon>Prorocentrum</taxon>
    </lineage>
</organism>
<evidence type="ECO:0000313" key="1">
    <source>
        <dbReference type="EMBL" id="CAK0834404.1"/>
    </source>
</evidence>
<sequence>MKEELFATSRPLGLNYSENKIPAGLVVRPFSIKMAEVSCKLQRGFAIGRQPGANIIGIDAYARLASMSDAAEIDLPAVVSHDFARAFPSVAHSLMKKVLAKMNLPGPLLWFFLVLYESVRCLGELGGATVWLFLIWSGIIRGCPASGALFAASLNPFLLDSESTFVRGRSGAILARADGLGGVILKLRFITVLFRIFQRAQHLAVLVPKTCKCFIAPLSGPFSEELAEIYRQAIAQLVPSWANFVDVPNLKYLGMWVGPNTFAKSWAGPLGKWRSRGHLLAGANTPPAVAAMLYSSRSATIPSHIAQVLPPPQSLLGQEAARLAKIFHFLR</sequence>
<protein>
    <recommendedName>
        <fullName evidence="3">Reverse transcriptase domain-containing protein</fullName>
    </recommendedName>
</protein>
<name>A0ABN9SRP8_9DINO</name>
<dbReference type="Proteomes" id="UP001189429">
    <property type="component" value="Unassembled WGS sequence"/>
</dbReference>
<keyword evidence="2" id="KW-1185">Reference proteome</keyword>
<proteinExistence type="predicted"/>
<evidence type="ECO:0000313" key="2">
    <source>
        <dbReference type="Proteomes" id="UP001189429"/>
    </source>
</evidence>
<accession>A0ABN9SRP8</accession>
<evidence type="ECO:0008006" key="3">
    <source>
        <dbReference type="Google" id="ProtNLM"/>
    </source>
</evidence>
<dbReference type="EMBL" id="CAUYUJ010012669">
    <property type="protein sequence ID" value="CAK0834404.1"/>
    <property type="molecule type" value="Genomic_DNA"/>
</dbReference>
<comment type="caution">
    <text evidence="1">The sequence shown here is derived from an EMBL/GenBank/DDBJ whole genome shotgun (WGS) entry which is preliminary data.</text>
</comment>
<reference evidence="1" key="1">
    <citation type="submission" date="2023-10" db="EMBL/GenBank/DDBJ databases">
        <authorList>
            <person name="Chen Y."/>
            <person name="Shah S."/>
            <person name="Dougan E. K."/>
            <person name="Thang M."/>
            <person name="Chan C."/>
        </authorList>
    </citation>
    <scope>NUCLEOTIDE SEQUENCE [LARGE SCALE GENOMIC DNA]</scope>
</reference>